<gene>
    <name evidence="3" type="ORF">N7541_006756</name>
</gene>
<evidence type="ECO:0000313" key="3">
    <source>
        <dbReference type="EMBL" id="KAJ5354192.1"/>
    </source>
</evidence>
<keyword evidence="2" id="KW-1133">Transmembrane helix</keyword>
<dbReference type="EMBL" id="JAPZBR010000005">
    <property type="protein sequence ID" value="KAJ5354192.1"/>
    <property type="molecule type" value="Genomic_DNA"/>
</dbReference>
<keyword evidence="2" id="KW-0812">Transmembrane</keyword>
<feature type="transmembrane region" description="Helical" evidence="2">
    <location>
        <begin position="6"/>
        <end position="23"/>
    </location>
</feature>
<dbReference type="Pfam" id="PF23670">
    <property type="entry name" value="PIGBOS1"/>
    <property type="match status" value="1"/>
</dbReference>
<reference evidence="3" key="1">
    <citation type="submission" date="2022-12" db="EMBL/GenBank/DDBJ databases">
        <authorList>
            <person name="Petersen C."/>
        </authorList>
    </citation>
    <scope>NUCLEOTIDE SEQUENCE</scope>
    <source>
        <strain evidence="3">IBT 35675</strain>
    </source>
</reference>
<evidence type="ECO:0000313" key="4">
    <source>
        <dbReference type="Proteomes" id="UP001148299"/>
    </source>
</evidence>
<organism evidence="3 4">
    <name type="scientific">Penicillium brevicompactum</name>
    <dbReference type="NCBI Taxonomy" id="5074"/>
    <lineage>
        <taxon>Eukaryota</taxon>
        <taxon>Fungi</taxon>
        <taxon>Dikarya</taxon>
        <taxon>Ascomycota</taxon>
        <taxon>Pezizomycotina</taxon>
        <taxon>Eurotiomycetes</taxon>
        <taxon>Eurotiomycetidae</taxon>
        <taxon>Eurotiales</taxon>
        <taxon>Aspergillaceae</taxon>
        <taxon>Penicillium</taxon>
    </lineage>
</organism>
<feature type="region of interest" description="Disordered" evidence="1">
    <location>
        <begin position="34"/>
        <end position="69"/>
    </location>
</feature>
<name>A0A9W9UR43_PENBR</name>
<sequence length="69" mass="7590">MSRNFVPALFAIGVGIFTGYYTFNPTFAQLQYEKEHARQSSVPSGPSVPKQDTESSAPASFEQDRKSST</sequence>
<comment type="caution">
    <text evidence="3">The sequence shown here is derived from an EMBL/GenBank/DDBJ whole genome shotgun (WGS) entry which is preliminary data.</text>
</comment>
<protein>
    <submittedName>
        <fullName evidence="3">Uncharacterized protein</fullName>
    </submittedName>
</protein>
<dbReference type="Proteomes" id="UP001148299">
    <property type="component" value="Unassembled WGS sequence"/>
</dbReference>
<evidence type="ECO:0000256" key="1">
    <source>
        <dbReference type="SAM" id="MobiDB-lite"/>
    </source>
</evidence>
<accession>A0A9W9UR43</accession>
<dbReference type="OrthoDB" id="4093673at2759"/>
<keyword evidence="4" id="KW-1185">Reference proteome</keyword>
<proteinExistence type="predicted"/>
<reference evidence="3" key="2">
    <citation type="journal article" date="2023" name="IMA Fungus">
        <title>Comparative genomic study of the Penicillium genus elucidates a diverse pangenome and 15 lateral gene transfer events.</title>
        <authorList>
            <person name="Petersen C."/>
            <person name="Sorensen T."/>
            <person name="Nielsen M.R."/>
            <person name="Sondergaard T.E."/>
            <person name="Sorensen J.L."/>
            <person name="Fitzpatrick D.A."/>
            <person name="Frisvad J.C."/>
            <person name="Nielsen K.L."/>
        </authorList>
    </citation>
    <scope>NUCLEOTIDE SEQUENCE</scope>
    <source>
        <strain evidence="3">IBT 35675</strain>
    </source>
</reference>
<keyword evidence="2" id="KW-0472">Membrane</keyword>
<evidence type="ECO:0000256" key="2">
    <source>
        <dbReference type="SAM" id="Phobius"/>
    </source>
</evidence>
<dbReference type="InterPro" id="IPR057394">
    <property type="entry name" value="PIGBOS1"/>
</dbReference>
<dbReference type="AlphaFoldDB" id="A0A9W9UR43"/>